<feature type="binding site" evidence="7">
    <location>
        <position position="252"/>
    </location>
    <ligand>
        <name>carbamoyl phosphate</name>
        <dbReference type="ChEBI" id="CHEBI:58228"/>
    </ligand>
</feature>
<feature type="binding site" evidence="7">
    <location>
        <position position="77"/>
    </location>
    <ligand>
        <name>L-aspartate</name>
        <dbReference type="ChEBI" id="CHEBI:29991"/>
    </ligand>
</feature>
<comment type="subunit">
    <text evidence="7">Heterododecamer (2C3:3R2) of six catalytic PyrB chains organized as two trimers (C3), and six regulatory PyrI chains organized as three dimers (R2).</text>
</comment>
<evidence type="ECO:0000256" key="6">
    <source>
        <dbReference type="ARBA" id="ARBA00048859"/>
    </source>
</evidence>
<dbReference type="OrthoDB" id="9774690at2"/>
<accession>A0A5R8Y0A5</accession>
<dbReference type="PANTHER" id="PTHR45753">
    <property type="entry name" value="ORNITHINE CARBAMOYLTRANSFERASE, MITOCHONDRIAL"/>
    <property type="match status" value="1"/>
</dbReference>
<dbReference type="UniPathway" id="UPA00070">
    <property type="reaction ID" value="UER00116"/>
</dbReference>
<evidence type="ECO:0000256" key="5">
    <source>
        <dbReference type="ARBA" id="ARBA00043884"/>
    </source>
</evidence>
<evidence type="ECO:0000256" key="3">
    <source>
        <dbReference type="ARBA" id="ARBA00022679"/>
    </source>
</evidence>
<feature type="binding site" evidence="7">
    <location>
        <position position="130"/>
    </location>
    <ligand>
        <name>carbamoyl phosphate</name>
        <dbReference type="ChEBI" id="CHEBI:58228"/>
    </ligand>
</feature>
<dbReference type="InterPro" id="IPR006132">
    <property type="entry name" value="Asp/Orn_carbamoyltranf_P-bd"/>
</dbReference>
<reference evidence="10 11" key="1">
    <citation type="submission" date="2019-05" db="EMBL/GenBank/DDBJ databases">
        <title>Arcobacter sp. nov., isolated from sea sediment.</title>
        <authorList>
            <person name="Kim W."/>
        </authorList>
    </citation>
    <scope>NUCLEOTIDE SEQUENCE [LARGE SCALE GENOMIC DNA]</scope>
    <source>
        <strain evidence="10 11">CAU 1517</strain>
    </source>
</reference>
<feature type="binding site" evidence="7">
    <location>
        <position position="251"/>
    </location>
    <ligand>
        <name>carbamoyl phosphate</name>
        <dbReference type="ChEBI" id="CHEBI:58228"/>
    </ligand>
</feature>
<dbReference type="GO" id="GO:0006520">
    <property type="term" value="P:amino acid metabolic process"/>
    <property type="evidence" value="ECO:0007669"/>
    <property type="project" value="InterPro"/>
</dbReference>
<dbReference type="SUPFAM" id="SSF53671">
    <property type="entry name" value="Aspartate/ornithine carbamoyltransferase"/>
    <property type="match status" value="1"/>
</dbReference>
<feature type="binding site" evidence="7">
    <location>
        <position position="161"/>
    </location>
    <ligand>
        <name>L-aspartate</name>
        <dbReference type="ChEBI" id="CHEBI:29991"/>
    </ligand>
</feature>
<gene>
    <name evidence="7" type="primary">pyrB</name>
    <name evidence="10" type="ORF">FDK22_07435</name>
</gene>
<feature type="binding site" evidence="7">
    <location>
        <position position="50"/>
    </location>
    <ligand>
        <name>carbamoyl phosphate</name>
        <dbReference type="ChEBI" id="CHEBI:58228"/>
    </ligand>
</feature>
<dbReference type="EC" id="2.1.3.2" evidence="7"/>
<dbReference type="PRINTS" id="PR00100">
    <property type="entry name" value="AOTCASE"/>
</dbReference>
<comment type="function">
    <text evidence="5 7">Catalyzes the condensation of carbamoyl phosphate and aspartate to form carbamoyl aspartate and inorganic phosphate, the committed step in the de novo pyrimidine nucleotide biosynthesis pathway.</text>
</comment>
<organism evidence="10 11">
    <name type="scientific">Arcobacter arenosus</name>
    <dbReference type="NCBI Taxonomy" id="2576037"/>
    <lineage>
        <taxon>Bacteria</taxon>
        <taxon>Pseudomonadati</taxon>
        <taxon>Campylobacterota</taxon>
        <taxon>Epsilonproteobacteria</taxon>
        <taxon>Campylobacterales</taxon>
        <taxon>Arcobacteraceae</taxon>
        <taxon>Arcobacter</taxon>
    </lineage>
</organism>
<dbReference type="InterPro" id="IPR006130">
    <property type="entry name" value="Asp/Orn_carbamoylTrfase"/>
</dbReference>
<evidence type="ECO:0000256" key="7">
    <source>
        <dbReference type="HAMAP-Rule" id="MF_00001"/>
    </source>
</evidence>
<evidence type="ECO:0000259" key="8">
    <source>
        <dbReference type="Pfam" id="PF00185"/>
    </source>
</evidence>
<dbReference type="RefSeq" id="WP_138152293.1">
    <property type="nucleotide sequence ID" value="NZ_CBDDKQ010000002.1"/>
</dbReference>
<feature type="domain" description="Aspartate/ornithine carbamoyltransferase Asp/Orn-binding" evidence="8">
    <location>
        <begin position="147"/>
        <end position="287"/>
    </location>
</feature>
<dbReference type="Pfam" id="PF02729">
    <property type="entry name" value="OTCace_N"/>
    <property type="match status" value="1"/>
</dbReference>
<feature type="binding site" evidence="7">
    <location>
        <position position="99"/>
    </location>
    <ligand>
        <name>carbamoyl phosphate</name>
        <dbReference type="ChEBI" id="CHEBI:58228"/>
    </ligand>
</feature>
<dbReference type="GO" id="GO:0004070">
    <property type="term" value="F:aspartate carbamoyltransferase activity"/>
    <property type="evidence" value="ECO:0007669"/>
    <property type="project" value="UniProtKB-UniRule"/>
</dbReference>
<dbReference type="PRINTS" id="PR00101">
    <property type="entry name" value="ATCASE"/>
</dbReference>
<keyword evidence="11" id="KW-1185">Reference proteome</keyword>
<evidence type="ECO:0000313" key="10">
    <source>
        <dbReference type="EMBL" id="TLP38299.1"/>
    </source>
</evidence>
<comment type="pathway">
    <text evidence="1 7">Pyrimidine metabolism; UMP biosynthesis via de novo pathway; (S)-dihydroorotate from bicarbonate: step 2/3.</text>
</comment>
<dbReference type="EMBL" id="VANU01000003">
    <property type="protein sequence ID" value="TLP38299.1"/>
    <property type="molecule type" value="Genomic_DNA"/>
</dbReference>
<dbReference type="AlphaFoldDB" id="A0A5R8Y0A5"/>
<feature type="binding site" evidence="7">
    <location>
        <position position="49"/>
    </location>
    <ligand>
        <name>carbamoyl phosphate</name>
        <dbReference type="ChEBI" id="CHEBI:58228"/>
    </ligand>
</feature>
<keyword evidence="4 7" id="KW-0665">Pyrimidine biosynthesis</keyword>
<dbReference type="GO" id="GO:0005829">
    <property type="term" value="C:cytosol"/>
    <property type="evidence" value="ECO:0007669"/>
    <property type="project" value="TreeGrafter"/>
</dbReference>
<dbReference type="InterPro" id="IPR002082">
    <property type="entry name" value="Asp_carbamoyltransf"/>
</dbReference>
<dbReference type="Gene3D" id="3.40.50.1370">
    <property type="entry name" value="Aspartate/ornithine carbamoyltransferase"/>
    <property type="match status" value="2"/>
</dbReference>
<dbReference type="NCBIfam" id="NF002032">
    <property type="entry name" value="PRK00856.1"/>
    <property type="match status" value="1"/>
</dbReference>
<evidence type="ECO:0000259" key="9">
    <source>
        <dbReference type="Pfam" id="PF02729"/>
    </source>
</evidence>
<dbReference type="PANTHER" id="PTHR45753:SF6">
    <property type="entry name" value="ASPARTATE CARBAMOYLTRANSFERASE"/>
    <property type="match status" value="1"/>
</dbReference>
<proteinExistence type="inferred from homology"/>
<comment type="similarity">
    <text evidence="2 7">Belongs to the aspartate/ornithine carbamoyltransferase superfamily. ATCase family.</text>
</comment>
<dbReference type="Pfam" id="PF00185">
    <property type="entry name" value="OTCace"/>
    <property type="match status" value="1"/>
</dbReference>
<evidence type="ECO:0000256" key="1">
    <source>
        <dbReference type="ARBA" id="ARBA00004852"/>
    </source>
</evidence>
<feature type="binding site" evidence="7">
    <location>
        <position position="127"/>
    </location>
    <ligand>
        <name>carbamoyl phosphate</name>
        <dbReference type="ChEBI" id="CHEBI:58228"/>
    </ligand>
</feature>
<dbReference type="GO" id="GO:0044205">
    <property type="term" value="P:'de novo' UMP biosynthetic process"/>
    <property type="evidence" value="ECO:0007669"/>
    <property type="project" value="UniProtKB-UniRule"/>
</dbReference>
<dbReference type="GO" id="GO:0006207">
    <property type="term" value="P:'de novo' pyrimidine nucleobase biosynthetic process"/>
    <property type="evidence" value="ECO:0007669"/>
    <property type="project" value="InterPro"/>
</dbReference>
<sequence>MQHLISTGDFTKDEILKLFDDARIFLDMEGSEVLKGKVIVNLFFENSTRTRGAFEMAAKRLGASVISLDVGTSSTAKGETIFDTVMNINAMRPDAIIIRHSDCNFHRTLVDYVDCPIINAGAGKNAHPTQALLDLFTITEHFDGQTEGKKVAIVGDIKSSRVAGSNKKLLPRFGMEVVFVAPDCFKSEDTEYRQVDNISEIIDEIDVVMSLRTQLERHNEIYFQSLHDYAKDYCITKDTFGDRDILLLHPGPVNRNVDISDEMLVDPRNKILEQVRNGVAVRMAVLKKLVVDQKK</sequence>
<comment type="catalytic activity">
    <reaction evidence="6 7">
        <text>carbamoyl phosphate + L-aspartate = N-carbamoyl-L-aspartate + phosphate + H(+)</text>
        <dbReference type="Rhea" id="RHEA:20013"/>
        <dbReference type="ChEBI" id="CHEBI:15378"/>
        <dbReference type="ChEBI" id="CHEBI:29991"/>
        <dbReference type="ChEBI" id="CHEBI:32814"/>
        <dbReference type="ChEBI" id="CHEBI:43474"/>
        <dbReference type="ChEBI" id="CHEBI:58228"/>
        <dbReference type="EC" id="2.1.3.2"/>
    </reaction>
</comment>
<evidence type="ECO:0000313" key="11">
    <source>
        <dbReference type="Proteomes" id="UP000308901"/>
    </source>
</evidence>
<dbReference type="InterPro" id="IPR036901">
    <property type="entry name" value="Asp/Orn_carbamoylTrfase_sf"/>
</dbReference>
<evidence type="ECO:0000256" key="2">
    <source>
        <dbReference type="ARBA" id="ARBA00008896"/>
    </source>
</evidence>
<feature type="binding site" evidence="7">
    <location>
        <position position="212"/>
    </location>
    <ligand>
        <name>L-aspartate</name>
        <dbReference type="ChEBI" id="CHEBI:29991"/>
    </ligand>
</feature>
<dbReference type="GO" id="GO:0016597">
    <property type="term" value="F:amino acid binding"/>
    <property type="evidence" value="ECO:0007669"/>
    <property type="project" value="InterPro"/>
</dbReference>
<name>A0A5R8Y0A5_9BACT</name>
<evidence type="ECO:0000256" key="4">
    <source>
        <dbReference type="ARBA" id="ARBA00022975"/>
    </source>
</evidence>
<dbReference type="Proteomes" id="UP000308901">
    <property type="component" value="Unassembled WGS sequence"/>
</dbReference>
<dbReference type="NCBIfam" id="TIGR00670">
    <property type="entry name" value="asp_carb_tr"/>
    <property type="match status" value="1"/>
</dbReference>
<protein>
    <recommendedName>
        <fullName evidence="7">Aspartate carbamoyltransferase</fullName>
        <ecNumber evidence="7">2.1.3.2</ecNumber>
    </recommendedName>
    <alternativeName>
        <fullName evidence="7">Aspartate transcarbamylase</fullName>
        <shortName evidence="7">ATCase</shortName>
    </alternativeName>
</protein>
<dbReference type="PROSITE" id="PS00097">
    <property type="entry name" value="CARBAMOYLTRANSFERASE"/>
    <property type="match status" value="1"/>
</dbReference>
<comment type="caution">
    <text evidence="10">The sequence shown here is derived from an EMBL/GenBank/DDBJ whole genome shotgun (WGS) entry which is preliminary data.</text>
</comment>
<feature type="domain" description="Aspartate/ornithine carbamoyltransferase carbamoyl-P binding" evidence="9">
    <location>
        <begin position="2"/>
        <end position="140"/>
    </location>
</feature>
<dbReference type="HAMAP" id="MF_00001">
    <property type="entry name" value="Asp_carb_tr"/>
    <property type="match status" value="1"/>
</dbReference>
<keyword evidence="3 7" id="KW-0808">Transferase</keyword>
<dbReference type="InterPro" id="IPR006131">
    <property type="entry name" value="Asp_carbamoyltransf_Asp/Orn-bd"/>
</dbReference>